<evidence type="ECO:0000313" key="1">
    <source>
        <dbReference type="EMBL" id="KAI9906366.1"/>
    </source>
</evidence>
<gene>
    <name evidence="1" type="ORF">PsorP6_002971</name>
</gene>
<accession>A0ACC0VLK0</accession>
<dbReference type="Proteomes" id="UP001163321">
    <property type="component" value="Chromosome 8"/>
</dbReference>
<organism evidence="1 2">
    <name type="scientific">Peronosclerospora sorghi</name>
    <dbReference type="NCBI Taxonomy" id="230839"/>
    <lineage>
        <taxon>Eukaryota</taxon>
        <taxon>Sar</taxon>
        <taxon>Stramenopiles</taxon>
        <taxon>Oomycota</taxon>
        <taxon>Peronosporomycetes</taxon>
        <taxon>Peronosporales</taxon>
        <taxon>Peronosporaceae</taxon>
        <taxon>Peronosclerospora</taxon>
    </lineage>
</organism>
<reference evidence="1 2" key="1">
    <citation type="journal article" date="2022" name="bioRxiv">
        <title>The genome of the oomycete Peronosclerospora sorghi, a cosmopolitan pathogen of maize and sorghum, is inflated with dispersed pseudogenes.</title>
        <authorList>
            <person name="Fletcher K."/>
            <person name="Martin F."/>
            <person name="Isakeit T."/>
            <person name="Cavanaugh K."/>
            <person name="Magill C."/>
            <person name="Michelmore R."/>
        </authorList>
    </citation>
    <scope>NUCLEOTIDE SEQUENCE [LARGE SCALE GENOMIC DNA]</scope>
    <source>
        <strain evidence="1">P6</strain>
    </source>
</reference>
<evidence type="ECO:0000313" key="2">
    <source>
        <dbReference type="Proteomes" id="UP001163321"/>
    </source>
</evidence>
<sequence length="266" mass="30243">MGKAYAMKVIKKAAVFAKNQVEHTMTERRILEGVESSVSGGTPNDAKLYFVMDFYNGGTLHFHLRRTVQFDEVRTRFYAAPLVLALSHLHTYNIVYRDLKPENILLDDQGFLALTDFGLSHDHVDTTDGGMQTFCGTPEYIPPELVRRILYGKAIDYWFLGRQAEKNDSRRTEIGYIKSSTYIPSHHILCLFFPYKLKLLKSTLQNYPVDEVSESKKYSAIYLSIHLGVESTHQVAIPTISFELSTSVKPSPLYLIVHLTTSPLSQ</sequence>
<dbReference type="EMBL" id="CM047587">
    <property type="protein sequence ID" value="KAI9906366.1"/>
    <property type="molecule type" value="Genomic_DNA"/>
</dbReference>
<keyword evidence="2" id="KW-1185">Reference proteome</keyword>
<protein>
    <submittedName>
        <fullName evidence="1">Uncharacterized protein</fullName>
    </submittedName>
</protein>
<proteinExistence type="predicted"/>
<name>A0ACC0VLK0_9STRA</name>
<comment type="caution">
    <text evidence="1">The sequence shown here is derived from an EMBL/GenBank/DDBJ whole genome shotgun (WGS) entry which is preliminary data.</text>
</comment>